<dbReference type="GO" id="GO:0016020">
    <property type="term" value="C:membrane"/>
    <property type="evidence" value="ECO:0007669"/>
    <property type="project" value="UniProtKB-SubCell"/>
</dbReference>
<evidence type="ECO:0000313" key="8">
    <source>
        <dbReference type="Proteomes" id="UP000263268"/>
    </source>
</evidence>
<evidence type="ECO:0000256" key="3">
    <source>
        <dbReference type="ARBA" id="ARBA00022989"/>
    </source>
</evidence>
<feature type="non-terminal residue" evidence="7">
    <location>
        <position position="1"/>
    </location>
</feature>
<comment type="caution">
    <text evidence="7">The sequence shown here is derived from an EMBL/GenBank/DDBJ whole genome shotgun (WGS) entry which is preliminary data.</text>
</comment>
<evidence type="ECO:0000256" key="4">
    <source>
        <dbReference type="ARBA" id="ARBA00023136"/>
    </source>
</evidence>
<evidence type="ECO:0000256" key="1">
    <source>
        <dbReference type="ARBA" id="ARBA00004141"/>
    </source>
</evidence>
<dbReference type="Proteomes" id="UP000263268">
    <property type="component" value="Unassembled WGS sequence"/>
</dbReference>
<keyword evidence="3 5" id="KW-1133">Transmembrane helix</keyword>
<organism evidence="7 8">
    <name type="scientific">Xanthomarina gelatinilytica</name>
    <dbReference type="NCBI Taxonomy" id="1137281"/>
    <lineage>
        <taxon>Bacteria</taxon>
        <taxon>Pseudomonadati</taxon>
        <taxon>Bacteroidota</taxon>
        <taxon>Flavobacteriia</taxon>
        <taxon>Flavobacteriales</taxon>
        <taxon>Flavobacteriaceae</taxon>
        <taxon>Xanthomarina</taxon>
    </lineage>
</organism>
<reference evidence="7 8" key="1">
    <citation type="journal article" date="2018" name="Nat. Biotechnol.">
        <title>A standardized bacterial taxonomy based on genome phylogeny substantially revises the tree of life.</title>
        <authorList>
            <person name="Parks D.H."/>
            <person name="Chuvochina M."/>
            <person name="Waite D.W."/>
            <person name="Rinke C."/>
            <person name="Skarshewski A."/>
            <person name="Chaumeil P.A."/>
            <person name="Hugenholtz P."/>
        </authorList>
    </citation>
    <scope>NUCLEOTIDE SEQUENCE [LARGE SCALE GENOMIC DNA]</scope>
    <source>
        <strain evidence="7">UBA10227</strain>
    </source>
</reference>
<evidence type="ECO:0000313" key="7">
    <source>
        <dbReference type="EMBL" id="HCY83345.1"/>
    </source>
</evidence>
<evidence type="ECO:0000256" key="2">
    <source>
        <dbReference type="ARBA" id="ARBA00022692"/>
    </source>
</evidence>
<dbReference type="Pfam" id="PF04932">
    <property type="entry name" value="Wzy_C"/>
    <property type="match status" value="1"/>
</dbReference>
<accession>A0A3D6BZA5</accession>
<dbReference type="EMBL" id="DPRK01000291">
    <property type="protein sequence ID" value="HCY83345.1"/>
    <property type="molecule type" value="Genomic_DNA"/>
</dbReference>
<evidence type="ECO:0000256" key="5">
    <source>
        <dbReference type="SAM" id="Phobius"/>
    </source>
</evidence>
<keyword evidence="4 5" id="KW-0472">Membrane</keyword>
<sequence length="157" mass="17907">ISSSQADGYLEKRYANQNARGVEKEDITTGRKQLFMEEIEGFLTNPFLGIGSSRAKDQRIEEDGQGVTSHNELSRTLAEHGIFGIMMLLILLFKPLDIRAKNKQNYYFYALLAFWFATINHSSMRIAAPAFIYGLALLNVTHEKRPVHRKQLKATTR</sequence>
<protein>
    <recommendedName>
        <fullName evidence="6">O-antigen ligase-related domain-containing protein</fullName>
    </recommendedName>
</protein>
<feature type="domain" description="O-antigen ligase-related" evidence="6">
    <location>
        <begin position="12"/>
        <end position="89"/>
    </location>
</feature>
<dbReference type="InterPro" id="IPR007016">
    <property type="entry name" value="O-antigen_ligase-rel_domated"/>
</dbReference>
<proteinExistence type="predicted"/>
<feature type="transmembrane region" description="Helical" evidence="5">
    <location>
        <begin position="77"/>
        <end position="93"/>
    </location>
</feature>
<keyword evidence="2 5" id="KW-0812">Transmembrane</keyword>
<comment type="subcellular location">
    <subcellularLocation>
        <location evidence="1">Membrane</location>
        <topology evidence="1">Multi-pass membrane protein</topology>
    </subcellularLocation>
</comment>
<feature type="transmembrane region" description="Helical" evidence="5">
    <location>
        <begin position="105"/>
        <end position="120"/>
    </location>
</feature>
<dbReference type="AlphaFoldDB" id="A0A3D6BZA5"/>
<evidence type="ECO:0000259" key="6">
    <source>
        <dbReference type="Pfam" id="PF04932"/>
    </source>
</evidence>
<name>A0A3D6BZA5_9FLAO</name>
<gene>
    <name evidence="7" type="ORF">DHV22_17985</name>
</gene>